<feature type="signal peptide" evidence="9">
    <location>
        <begin position="1"/>
        <end position="24"/>
    </location>
</feature>
<dbReference type="Gene3D" id="1.10.287.610">
    <property type="entry name" value="Helix hairpin bin"/>
    <property type="match status" value="1"/>
</dbReference>
<dbReference type="NCBIfam" id="NF005987">
    <property type="entry name" value="PRK08097.1"/>
    <property type="match status" value="1"/>
</dbReference>
<dbReference type="PIRSF" id="PIRSF001604">
    <property type="entry name" value="LigA"/>
    <property type="match status" value="1"/>
</dbReference>
<dbReference type="PANTHER" id="PTHR47810">
    <property type="entry name" value="DNA LIGASE"/>
    <property type="match status" value="1"/>
</dbReference>
<dbReference type="InterPro" id="IPR020923">
    <property type="entry name" value="DNA_ligase_B"/>
</dbReference>
<feature type="chain" id="PRO_5012661720" description="DNA ligase B" evidence="9">
    <location>
        <begin position="25"/>
        <end position="576"/>
    </location>
</feature>
<dbReference type="InterPro" id="IPR003583">
    <property type="entry name" value="Hlx-hairpin-Hlx_DNA-bd_motif"/>
</dbReference>
<dbReference type="SUPFAM" id="SSF56091">
    <property type="entry name" value="DNA ligase/mRNA capping enzyme, catalytic domain"/>
    <property type="match status" value="1"/>
</dbReference>
<dbReference type="STRING" id="2034155.BMI79_19530"/>
<feature type="domain" description="Helix-hairpin-helix DNA-binding motif class 1" evidence="10">
    <location>
        <begin position="465"/>
        <end position="484"/>
    </location>
</feature>
<dbReference type="SMART" id="SM00532">
    <property type="entry name" value="LIGANc"/>
    <property type="match status" value="1"/>
</dbReference>
<comment type="caution">
    <text evidence="12">The sequence shown here is derived from an EMBL/GenBank/DDBJ whole genome shotgun (WGS) entry which is preliminary data.</text>
</comment>
<keyword evidence="3 8" id="KW-0227">DNA damage</keyword>
<dbReference type="InterPro" id="IPR004150">
    <property type="entry name" value="NAD_DNA_ligase_OB"/>
</dbReference>
<name>A0A1S8CFQ9_9GAMM</name>
<evidence type="ECO:0000313" key="13">
    <source>
        <dbReference type="Proteomes" id="UP000216021"/>
    </source>
</evidence>
<protein>
    <recommendedName>
        <fullName evidence="8">DNA ligase B</fullName>
        <ecNumber evidence="8">6.5.1.2</ecNumber>
    </recommendedName>
    <alternativeName>
        <fullName evidence="8">Polydeoxyribonucleotide synthase [NAD(+)] B</fullName>
    </alternativeName>
</protein>
<keyword evidence="9" id="KW-0732">Signal</keyword>
<dbReference type="InterPro" id="IPR033136">
    <property type="entry name" value="DNA_ligase_CS"/>
</dbReference>
<dbReference type="InterPro" id="IPR013840">
    <property type="entry name" value="DNAligase_N"/>
</dbReference>
<dbReference type="OrthoDB" id="9759736at2"/>
<feature type="domain" description="Helix-hairpin-helix DNA-binding motif class 1" evidence="10">
    <location>
        <begin position="526"/>
        <end position="545"/>
    </location>
</feature>
<keyword evidence="13" id="KW-1185">Reference proteome</keyword>
<dbReference type="SUPFAM" id="SSF47781">
    <property type="entry name" value="RuvA domain 2-like"/>
    <property type="match status" value="1"/>
</dbReference>
<dbReference type="InterPro" id="IPR001679">
    <property type="entry name" value="DNA_ligase"/>
</dbReference>
<evidence type="ECO:0000256" key="6">
    <source>
        <dbReference type="ARBA" id="ARBA00023204"/>
    </source>
</evidence>
<accession>A0A1S8CFQ9</accession>
<dbReference type="InterPro" id="IPR013839">
    <property type="entry name" value="DNAligase_adenylation"/>
</dbReference>
<dbReference type="InterPro" id="IPR018239">
    <property type="entry name" value="DNA_ligase_AS"/>
</dbReference>
<evidence type="ECO:0000313" key="12">
    <source>
        <dbReference type="EMBL" id="OMQ20107.1"/>
    </source>
</evidence>
<feature type="domain" description="NAD-dependent DNA ligase N-terminal" evidence="11">
    <location>
        <begin position="34"/>
        <end position="433"/>
    </location>
</feature>
<evidence type="ECO:0000256" key="8">
    <source>
        <dbReference type="HAMAP-Rule" id="MF_01587"/>
    </source>
</evidence>
<dbReference type="EC" id="6.5.1.2" evidence="8"/>
<dbReference type="Pfam" id="PF01653">
    <property type="entry name" value="DNA_ligase_aden"/>
    <property type="match status" value="1"/>
</dbReference>
<dbReference type="AlphaFoldDB" id="A0A1S8CFQ9"/>
<dbReference type="EMBL" id="MOXD01000014">
    <property type="protein sequence ID" value="OMQ20107.1"/>
    <property type="molecule type" value="Genomic_DNA"/>
</dbReference>
<keyword evidence="2 8" id="KW-0235">DNA replication</keyword>
<dbReference type="RefSeq" id="WP_076943934.1">
    <property type="nucleotide sequence ID" value="NZ_MOXD01000014.1"/>
</dbReference>
<evidence type="ECO:0000259" key="10">
    <source>
        <dbReference type="SMART" id="SM00278"/>
    </source>
</evidence>
<dbReference type="GO" id="GO:0006260">
    <property type="term" value="P:DNA replication"/>
    <property type="evidence" value="ECO:0007669"/>
    <property type="project" value="UniProtKB-KW"/>
</dbReference>
<dbReference type="InterPro" id="IPR012340">
    <property type="entry name" value="NA-bd_OB-fold"/>
</dbReference>
<dbReference type="InterPro" id="IPR050326">
    <property type="entry name" value="NAD_dep_DNA_ligaseB"/>
</dbReference>
<dbReference type="PROSITE" id="PS01055">
    <property type="entry name" value="DNA_LIGASE_N1"/>
    <property type="match status" value="1"/>
</dbReference>
<dbReference type="Gene3D" id="3.30.470.30">
    <property type="entry name" value="DNA ligase/mRNA capping enzyme"/>
    <property type="match status" value="1"/>
</dbReference>
<dbReference type="Proteomes" id="UP000216021">
    <property type="component" value="Unassembled WGS sequence"/>
</dbReference>
<dbReference type="GO" id="GO:0006281">
    <property type="term" value="P:DNA repair"/>
    <property type="evidence" value="ECO:0007669"/>
    <property type="project" value="UniProtKB-KW"/>
</dbReference>
<keyword evidence="5 8" id="KW-0520">NAD</keyword>
<evidence type="ECO:0000256" key="5">
    <source>
        <dbReference type="ARBA" id="ARBA00023027"/>
    </source>
</evidence>
<comment type="similarity">
    <text evidence="8">Belongs to the NAD-dependent DNA ligase family. LigB subfamily.</text>
</comment>
<organism evidence="12 13">
    <name type="scientific">Serratia oryzae</name>
    <dbReference type="NCBI Taxonomy" id="2034155"/>
    <lineage>
        <taxon>Bacteria</taxon>
        <taxon>Pseudomonadati</taxon>
        <taxon>Pseudomonadota</taxon>
        <taxon>Gammaproteobacteria</taxon>
        <taxon>Enterobacterales</taxon>
        <taxon>Yersiniaceae</taxon>
        <taxon>Serratia</taxon>
    </lineage>
</organism>
<evidence type="ECO:0000256" key="7">
    <source>
        <dbReference type="ARBA" id="ARBA00034005"/>
    </source>
</evidence>
<evidence type="ECO:0000256" key="1">
    <source>
        <dbReference type="ARBA" id="ARBA00022598"/>
    </source>
</evidence>
<dbReference type="PROSITE" id="PS01056">
    <property type="entry name" value="DNA_LIGASE_N2"/>
    <property type="match status" value="1"/>
</dbReference>
<dbReference type="GO" id="GO:0003677">
    <property type="term" value="F:DNA binding"/>
    <property type="evidence" value="ECO:0007669"/>
    <property type="project" value="InterPro"/>
</dbReference>
<dbReference type="SMART" id="SM00278">
    <property type="entry name" value="HhH1"/>
    <property type="match status" value="2"/>
</dbReference>
<dbReference type="GO" id="GO:0003911">
    <property type="term" value="F:DNA ligase (NAD+) activity"/>
    <property type="evidence" value="ECO:0007669"/>
    <property type="project" value="UniProtKB-UniRule"/>
</dbReference>
<reference evidence="12 13" key="1">
    <citation type="submission" date="2016-11" db="EMBL/GenBank/DDBJ databases">
        <title>Rahnella oryzae sp. nov., isolated from rice root.</title>
        <authorList>
            <person name="Zhang X.-X."/>
            <person name="Zhang J."/>
        </authorList>
    </citation>
    <scope>NUCLEOTIDE SEQUENCE [LARGE SCALE GENOMIC DNA]</scope>
    <source>
        <strain evidence="12 13">J11-6</strain>
    </source>
</reference>
<proteinExistence type="inferred from homology"/>
<comment type="catalytic activity">
    <reaction evidence="7 8">
        <text>NAD(+) + (deoxyribonucleotide)n-3'-hydroxyl + 5'-phospho-(deoxyribonucleotide)m = (deoxyribonucleotide)n+m + AMP + beta-nicotinamide D-nucleotide.</text>
        <dbReference type="EC" id="6.5.1.2"/>
    </reaction>
</comment>
<keyword evidence="4" id="KW-0460">Magnesium</keyword>
<evidence type="ECO:0000256" key="3">
    <source>
        <dbReference type="ARBA" id="ARBA00022763"/>
    </source>
</evidence>
<dbReference type="InterPro" id="IPR010994">
    <property type="entry name" value="RuvA_2-like"/>
</dbReference>
<evidence type="ECO:0000256" key="2">
    <source>
        <dbReference type="ARBA" id="ARBA00022705"/>
    </source>
</evidence>
<comment type="function">
    <text evidence="8">Catalyzes the formation of phosphodiester linkages between 5'-phosphoryl and 3'-hydroxyl groups in double-stranded DNA using NAD as a coenzyme and as the energy source for the reaction.</text>
</comment>
<dbReference type="SUPFAM" id="SSF50249">
    <property type="entry name" value="Nucleic acid-binding proteins"/>
    <property type="match status" value="1"/>
</dbReference>
<evidence type="ECO:0000259" key="11">
    <source>
        <dbReference type="SMART" id="SM00532"/>
    </source>
</evidence>
<keyword evidence="1 8" id="KW-0436">Ligase</keyword>
<evidence type="ECO:0000256" key="4">
    <source>
        <dbReference type="ARBA" id="ARBA00022842"/>
    </source>
</evidence>
<keyword evidence="6 8" id="KW-0234">DNA repair</keyword>
<feature type="active site" description="N6-AMP-lysine intermediate" evidence="8">
    <location>
        <position position="130"/>
    </location>
</feature>
<dbReference type="Gene3D" id="2.40.50.140">
    <property type="entry name" value="Nucleic acid-binding proteins"/>
    <property type="match status" value="1"/>
</dbReference>
<dbReference type="Gene3D" id="1.10.150.20">
    <property type="entry name" value="5' to 3' exonuclease, C-terminal subdomain"/>
    <property type="match status" value="2"/>
</dbReference>
<evidence type="ECO:0000256" key="9">
    <source>
        <dbReference type="SAM" id="SignalP"/>
    </source>
</evidence>
<dbReference type="PANTHER" id="PTHR47810:SF1">
    <property type="entry name" value="DNA LIGASE B"/>
    <property type="match status" value="1"/>
</dbReference>
<sequence length="576" mass="64564">MSRYCNHIRNVLVAVGCLYSVAWAQTCPDWRPERLQLEITALNSQLERWDEAYYRQGLSLVNDEIYDSSLQQLQHWRHCAGKVPLADAGQALPAGKTPHPVAQTGLRKLPDRIAVAQWMQGRRDLWVQPKVDGVAVTLVYQQGKLISAISRGNGEQGEDWLDKVKAIPAVPQALSQAPAQLVLQGELFLMVNDHQQQTVGGINARAKVAGMLMRKQLTPELKQLGLFVWAWPDGPPDMAERLRQLTAMGFALSPQYSKPVKTLDEVEQWRTFWHRNFLPFVTDGIVIHQGRAPEGRYWQAKPGDWAVAWKYPPAQQVARVTDVEFAVGRTGKITVVLLLDPVRMDDKWIRRVNVGSLSLWQKWDIAPGDHIAISLMGHGIPHLNDVVWRAADRQIPTAPNPEDYHPLSCFTLQPTGCRQQFLARLVWLSGARGLNIGGLNEAGWQSLIDQGLVDDLLDWMVLTPEQLNGVPGIGNKRAQALYQRFLLARQQPFERWLIALGVPLSPTQVTGAQAQNWQQMQRIAPEKWQEVAGIGVKRAKQIHSFLQSPAMLGLVNALAEQGINGFEPLPNMSKGE</sequence>
<dbReference type="HAMAP" id="MF_01587">
    <property type="entry name" value="DNA_ligase_B"/>
    <property type="match status" value="1"/>
</dbReference>
<dbReference type="Pfam" id="PF03120">
    <property type="entry name" value="OB_DNA_ligase"/>
    <property type="match status" value="1"/>
</dbReference>
<gene>
    <name evidence="8" type="primary">ligB</name>
    <name evidence="12" type="ORF">BMI79_19530</name>
</gene>